<keyword evidence="2" id="KW-1185">Reference proteome</keyword>
<sequence length="43" mass="4740">MNAFCKIRWAHIANISGAKTFLVNAILSVLQKLTHSASKGRIE</sequence>
<dbReference type="KEGG" id="rht:NT26_p10361"/>
<name>L0NMT0_9HYPH</name>
<accession>L0NMT0</accession>
<reference evidence="1 2" key="1">
    <citation type="journal article" date="2013" name="Genome Biol. Evol.">
        <title>Life in an arsenic-containing gold mine: genome and physiology of the autotrophic arsenite-oxidizing bacterium rhizobium sp. NT-26.</title>
        <authorList>
            <person name="Andres J."/>
            <person name="Arsene-Ploetze F."/>
            <person name="Barbe V."/>
            <person name="Brochier-Armanet C."/>
            <person name="Cleiss-Arnold J."/>
            <person name="Coppee J.Y."/>
            <person name="Dillies M.A."/>
            <person name="Geist"/>
            <person name="L"/>
            <person name="Joublin A."/>
            <person name="Koechler S."/>
            <person name="Lassalle F."/>
            <person name="Marchal M."/>
            <person name="Medigue C."/>
            <person name="Muller D."/>
            <person name="Nesme X."/>
            <person name="Plewniak F."/>
            <person name="Proux C."/>
            <person name="Ramirez-Bahena M.H."/>
            <person name="Schenowitz C."/>
            <person name="Sismeiro O."/>
            <person name="Vallenet D."/>
            <person name="Santini J.M."/>
            <person name="Bertin P.N."/>
        </authorList>
    </citation>
    <scope>NUCLEOTIDE SEQUENCE [LARGE SCALE GENOMIC DNA]</scope>
    <source>
        <strain evidence="1 2">NT-26</strain>
        <plasmid evidence="1 2">NT26_p1</plasmid>
    </source>
</reference>
<proteinExistence type="predicted"/>
<keyword evidence="1" id="KW-0614">Plasmid</keyword>
<dbReference type="EMBL" id="FO082821">
    <property type="protein sequence ID" value="CCF22380.1"/>
    <property type="molecule type" value="Genomic_DNA"/>
</dbReference>
<evidence type="ECO:0000313" key="2">
    <source>
        <dbReference type="Proteomes" id="UP000010792"/>
    </source>
</evidence>
<dbReference type="AlphaFoldDB" id="L0NMT0"/>
<protein>
    <submittedName>
        <fullName evidence="1">Uncharacterized protein</fullName>
    </submittedName>
</protein>
<organism evidence="1 2">
    <name type="scientific">Pseudorhizobium banfieldiae</name>
    <dbReference type="NCBI Taxonomy" id="1125847"/>
    <lineage>
        <taxon>Bacteria</taxon>
        <taxon>Pseudomonadati</taxon>
        <taxon>Pseudomonadota</taxon>
        <taxon>Alphaproteobacteria</taxon>
        <taxon>Hyphomicrobiales</taxon>
        <taxon>Rhizobiaceae</taxon>
        <taxon>Rhizobium/Agrobacterium group</taxon>
        <taxon>Pseudorhizobium</taxon>
    </lineage>
</organism>
<gene>
    <name evidence="1" type="ORF">NT26_p10361</name>
</gene>
<dbReference type="Proteomes" id="UP000010792">
    <property type="component" value="Plasmid NT26_p1"/>
</dbReference>
<geneLocation type="plasmid" evidence="1 2">
    <name>NT26_p1</name>
</geneLocation>
<evidence type="ECO:0000313" key="1">
    <source>
        <dbReference type="EMBL" id="CCF22380.1"/>
    </source>
</evidence>